<keyword evidence="15" id="KW-1185">Reference proteome</keyword>
<dbReference type="PRINTS" id="PR00105">
    <property type="entry name" value="C5METTRFRASE"/>
</dbReference>
<evidence type="ECO:0000313" key="15">
    <source>
        <dbReference type="Proteomes" id="UP001497512"/>
    </source>
</evidence>
<reference evidence="14" key="1">
    <citation type="submission" date="2024-02" db="EMBL/GenBank/DDBJ databases">
        <authorList>
            <consortium name="ELIXIR-Norway"/>
            <consortium name="Elixir Norway"/>
        </authorList>
    </citation>
    <scope>NUCLEOTIDE SEQUENCE</scope>
</reference>
<dbReference type="InterPro" id="IPR001525">
    <property type="entry name" value="C5_MeTfrase"/>
</dbReference>
<dbReference type="Gene3D" id="3.40.50.150">
    <property type="entry name" value="Vaccinia Virus protein VP39"/>
    <property type="match status" value="1"/>
</dbReference>
<dbReference type="Pfam" id="PF00145">
    <property type="entry name" value="DNA_methylase"/>
    <property type="match status" value="1"/>
</dbReference>
<keyword evidence="2 8" id="KW-0489">Methyltransferase</keyword>
<evidence type="ECO:0000256" key="8">
    <source>
        <dbReference type="PIRNR" id="PIRNR037404"/>
    </source>
</evidence>
<dbReference type="NCBIfam" id="TIGR00675">
    <property type="entry name" value="dcm"/>
    <property type="match status" value="1"/>
</dbReference>
<evidence type="ECO:0000256" key="12">
    <source>
        <dbReference type="SAM" id="MobiDB-lite"/>
    </source>
</evidence>
<evidence type="ECO:0000256" key="11">
    <source>
        <dbReference type="RuleBase" id="RU000417"/>
    </source>
</evidence>
<evidence type="ECO:0000256" key="6">
    <source>
        <dbReference type="ARBA" id="ARBA00023125"/>
    </source>
</evidence>
<evidence type="ECO:0000256" key="10">
    <source>
        <dbReference type="RuleBase" id="RU000416"/>
    </source>
</evidence>
<evidence type="ECO:0000256" key="2">
    <source>
        <dbReference type="ARBA" id="ARBA00022603"/>
    </source>
</evidence>
<dbReference type="InterPro" id="IPR031303">
    <property type="entry name" value="C5_meth_CS"/>
</dbReference>
<keyword evidence="3 8" id="KW-0808">Transferase</keyword>
<dbReference type="Pfam" id="PF12047">
    <property type="entry name" value="DNMT1-RFD"/>
    <property type="match status" value="2"/>
</dbReference>
<comment type="subcellular location">
    <subcellularLocation>
        <location evidence="1 8">Nucleus</location>
    </subcellularLocation>
</comment>
<dbReference type="InterPro" id="IPR022702">
    <property type="entry name" value="Cytosine_MeTrfase1_RFD"/>
</dbReference>
<dbReference type="PROSITE" id="PS51679">
    <property type="entry name" value="SAM_MT_C5"/>
    <property type="match status" value="1"/>
</dbReference>
<feature type="region of interest" description="Disordered" evidence="12">
    <location>
        <begin position="613"/>
        <end position="634"/>
    </location>
</feature>
<accession>A0ABP0UFH5</accession>
<feature type="active site" evidence="9">
    <location>
        <position position="1218"/>
    </location>
</feature>
<dbReference type="PROSITE" id="PS00094">
    <property type="entry name" value="C5_MTASE_1"/>
    <property type="match status" value="1"/>
</dbReference>
<dbReference type="InterPro" id="IPR001025">
    <property type="entry name" value="BAH_dom"/>
</dbReference>
<dbReference type="InterPro" id="IPR043151">
    <property type="entry name" value="BAH_sf"/>
</dbReference>
<evidence type="ECO:0000313" key="14">
    <source>
        <dbReference type="EMBL" id="CAK9220165.1"/>
    </source>
</evidence>
<dbReference type="PANTHER" id="PTHR10629">
    <property type="entry name" value="CYTOSINE-SPECIFIC METHYLTRANSFERASE"/>
    <property type="match status" value="1"/>
</dbReference>
<evidence type="ECO:0000256" key="4">
    <source>
        <dbReference type="ARBA" id="ARBA00022691"/>
    </source>
</evidence>
<dbReference type="PROSITE" id="PS00095">
    <property type="entry name" value="C5_MTASE_2"/>
    <property type="match status" value="1"/>
</dbReference>
<evidence type="ECO:0000256" key="1">
    <source>
        <dbReference type="ARBA" id="ARBA00004123"/>
    </source>
</evidence>
<dbReference type="PIRSF" id="PIRSF037404">
    <property type="entry name" value="DNMT1"/>
    <property type="match status" value="1"/>
</dbReference>
<dbReference type="Gene3D" id="3.90.120.10">
    <property type="entry name" value="DNA Methylase, subunit A, domain 2"/>
    <property type="match status" value="2"/>
</dbReference>
<dbReference type="SUPFAM" id="SSF53335">
    <property type="entry name" value="S-adenosyl-L-methionine-dependent methyltransferases"/>
    <property type="match status" value="1"/>
</dbReference>
<comment type="catalytic activity">
    <reaction evidence="8 11">
        <text>a 2'-deoxycytidine in DNA + S-adenosyl-L-methionine = a 5-methyl-2'-deoxycytidine in DNA + S-adenosyl-L-homocysteine + H(+)</text>
        <dbReference type="Rhea" id="RHEA:13681"/>
        <dbReference type="Rhea" id="RHEA-COMP:11369"/>
        <dbReference type="Rhea" id="RHEA-COMP:11370"/>
        <dbReference type="ChEBI" id="CHEBI:15378"/>
        <dbReference type="ChEBI" id="CHEBI:57856"/>
        <dbReference type="ChEBI" id="CHEBI:59789"/>
        <dbReference type="ChEBI" id="CHEBI:85452"/>
        <dbReference type="ChEBI" id="CHEBI:85454"/>
        <dbReference type="EC" id="2.1.1.37"/>
    </reaction>
</comment>
<evidence type="ECO:0000256" key="5">
    <source>
        <dbReference type="ARBA" id="ARBA00022737"/>
    </source>
</evidence>
<dbReference type="PROSITE" id="PS51038">
    <property type="entry name" value="BAH"/>
    <property type="match status" value="2"/>
</dbReference>
<keyword evidence="6 8" id="KW-0238">DNA-binding</keyword>
<dbReference type="Proteomes" id="UP001497512">
    <property type="component" value="Chromosome 3"/>
</dbReference>
<protein>
    <recommendedName>
        <fullName evidence="8">DNA (cytosine-5)-methyltransferase</fullName>
        <ecNumber evidence="8">2.1.1.37</ecNumber>
    </recommendedName>
</protein>
<dbReference type="EMBL" id="OZ019895">
    <property type="protein sequence ID" value="CAK9220165.1"/>
    <property type="molecule type" value="Genomic_DNA"/>
</dbReference>
<proteinExistence type="inferred from homology"/>
<evidence type="ECO:0000256" key="3">
    <source>
        <dbReference type="ARBA" id="ARBA00022679"/>
    </source>
</evidence>
<evidence type="ECO:0000259" key="13">
    <source>
        <dbReference type="PROSITE" id="PS51038"/>
    </source>
</evidence>
<dbReference type="InterPro" id="IPR050390">
    <property type="entry name" value="C5-Methyltransferase"/>
</dbReference>
<name>A0ABP0UFH5_9BRYO</name>
<organism evidence="14 15">
    <name type="scientific">Sphagnum troendelagicum</name>
    <dbReference type="NCBI Taxonomy" id="128251"/>
    <lineage>
        <taxon>Eukaryota</taxon>
        <taxon>Viridiplantae</taxon>
        <taxon>Streptophyta</taxon>
        <taxon>Embryophyta</taxon>
        <taxon>Bryophyta</taxon>
        <taxon>Sphagnophytina</taxon>
        <taxon>Sphagnopsida</taxon>
        <taxon>Sphagnales</taxon>
        <taxon>Sphagnaceae</taxon>
        <taxon>Sphagnum</taxon>
    </lineage>
</organism>
<feature type="domain" description="BAH" evidence="13">
    <location>
        <begin position="940"/>
        <end position="1061"/>
    </location>
</feature>
<feature type="region of interest" description="Disordered" evidence="12">
    <location>
        <begin position="1"/>
        <end position="35"/>
    </location>
</feature>
<keyword evidence="5" id="KW-0677">Repeat</keyword>
<dbReference type="InterPro" id="IPR018117">
    <property type="entry name" value="C5_DNA_meth_AS"/>
</dbReference>
<dbReference type="SMART" id="SM00439">
    <property type="entry name" value="BAH"/>
    <property type="match status" value="2"/>
</dbReference>
<dbReference type="InterPro" id="IPR029063">
    <property type="entry name" value="SAM-dependent_MTases_sf"/>
</dbReference>
<dbReference type="EC" id="2.1.1.37" evidence="8"/>
<dbReference type="Gene3D" id="2.30.30.490">
    <property type="match status" value="2"/>
</dbReference>
<sequence length="1550" mass="172305">MVGGGAKEDGAQASKEKAASHARTRPKRANAATNFKEKTYEIEDAYVIPKEERVTTHEQEALFLTARGEAEDRRLSDFVVHDDEGNVQPLEVVGNLDIYISGVVVPKTGILDKVNSVRCDAFGPLISWSIEGYDKGVASITLSTALADYSCMKPAGTYKNFYNLMYEKAIVCVEVYRALNPAIGGDADLGLSDLYARVSRALIGKPTAVGQFFSRDYFFAQGEFIATQLKELDVEADDDDQLFSGLPVLEALEECAKRTHEVSFIGSQKPGVLSIQEGNNGHPSGVNQVGAEEQDAMDADEKLARHLQEYEDRTVARQGSNLIRMQPKGKVYVKINEDEIAADYPLPAHYKPEESEMDEYLLHEDNNALLAPEDLPHRKLYDWTLYNADFRLISLELLPMLAGAETDVEIFGSGMMMEEDDSSFCVDDGTATQSAAVSGLSAGQLLAGSENRIIHKDVGVPEGMRIFLSAIKEWVIEFGADMVFVSIRTDGAWYRLGKPSRQYAPWYAPVLKTARLAIKVITMLKDEQRVSRLSFTDVVKRLAEKLSDEGSFNSKLAEVERYVVVHGQIILQQFAEYPDETIRRSQFVTGLMSKMEQKHHTKLVFSKKKLIKKGRNSNPRALQPDAKKQKPMRATTTQLVNRIWSEYYAKFSQTGEGLNGFNSENGLKDMVAVQEEAEEVEVEVEVEDESEEEDDSPLINISQKATQRIKASKKMQKEFKWSEKAVGKTSVNEPVYAQATFGGEIISVGGAVLVNDEEDPEQLPAILLVEYLYQAKDGLRMLHGRVLQRGSETILGNVASEYEVFLTEQCAEVEIEGVRSVVVKLKRHPWGHPHRKANAAADQSERELAKERARKGLPAEYFCSALYASDKGAFFSLPKSGLAVGDGTCEACQLRDQEEEKNATCMLPDNKGFRLKGIEYLEGDFLYLDPSIFPVLQNKEDLELAKPIFKGGRNKGLRPFAICQLLSVQGPKKKNGIPSLLNVQRFYRPDDFGPHKGYIADIHEVYYSEEKAVVDFSAVRGRCEVLRPTPVLDTAVKAATPHLYFCSCFCDPNNGTVKQLPANVKLSTHTRLANGGSAAAELAAKAKGKGKAVENDNSAEVTHSVDHHHDDCLATLDIFAGCGGLSEGLRQAGISVAKWAIEYEYPAAVAFKLNHPNAEVFQENCNVILRCIMERGGDLNDCLSTPEAGEMALNISDEKKQALPKPGEVDFINGGPPCQGFSGMNRFNTGAWSKVQCEMILAFLSYTDYFRPRYFLLENVRNFVSFNKGQTFRLTLATLLEMGYQVRFGVLQAGNYGVSQSRKRAFIWAAAPDEILPEWPEPMHVFATSQLKIGLPGGLSYSAVPDAGQGAPLRAITVKDTIYDLPPVENGASTEEIKYGDPPVSWFQKQIRGQEMILRDHISKEMNELNLERCKRIPKCPGADWRSLPDEKVKLSSGQLVDLIPWCLPNTADRHNQWKGLYGRLDWEGNFPTSVTDPQPMGKVGMCFHPEQDRIVTVRECARSQGFPDSFKFSGNIQSRHRQIGNAVPPPLARALGLKLKEAIQRKKRN</sequence>
<evidence type="ECO:0000256" key="9">
    <source>
        <dbReference type="PROSITE-ProRule" id="PRU01016"/>
    </source>
</evidence>
<gene>
    <name evidence="14" type="ORF">CSSPTR1EN2_LOCUS15234</name>
</gene>
<keyword evidence="7 8" id="KW-0539">Nucleus</keyword>
<keyword evidence="4 8" id="KW-0949">S-adenosyl-L-methionine</keyword>
<dbReference type="PANTHER" id="PTHR10629:SF52">
    <property type="entry name" value="DNA (CYTOSINE-5)-METHYLTRANSFERASE 1"/>
    <property type="match status" value="1"/>
</dbReference>
<feature type="compositionally biased region" description="Basic and acidic residues" evidence="12">
    <location>
        <begin position="1"/>
        <end position="19"/>
    </location>
</feature>
<feature type="domain" description="BAH" evidence="13">
    <location>
        <begin position="744"/>
        <end position="878"/>
    </location>
</feature>
<evidence type="ECO:0000256" key="7">
    <source>
        <dbReference type="ARBA" id="ARBA00023242"/>
    </source>
</evidence>
<dbReference type="Pfam" id="PF01426">
    <property type="entry name" value="BAH"/>
    <property type="match status" value="2"/>
</dbReference>
<comment type="similarity">
    <text evidence="8 9 10">Belongs to the class I-like SAM-binding methyltransferase superfamily. C5-methyltransferase family.</text>
</comment>